<evidence type="ECO:0000256" key="2">
    <source>
        <dbReference type="ARBA" id="ARBA00022630"/>
    </source>
</evidence>
<dbReference type="STRING" id="341663.Q0CK54"/>
<evidence type="ECO:0000256" key="6">
    <source>
        <dbReference type="SAM" id="MobiDB-lite"/>
    </source>
</evidence>
<dbReference type="GO" id="GO:0010181">
    <property type="term" value="F:FMN binding"/>
    <property type="evidence" value="ECO:0007669"/>
    <property type="project" value="InterPro"/>
</dbReference>
<keyword evidence="5" id="KW-0560">Oxidoreductase</keyword>
<dbReference type="VEuPathDB" id="FungiDB:ATEG_05930"/>
<dbReference type="AlphaFoldDB" id="Q0CK54"/>
<dbReference type="RefSeq" id="XP_001215108.1">
    <property type="nucleotide sequence ID" value="XM_001215108.1"/>
</dbReference>
<dbReference type="GeneID" id="4321413"/>
<name>Q0CK54_ASPTN</name>
<organism evidence="8 9">
    <name type="scientific">Aspergillus terreus (strain NIH 2624 / FGSC A1156)</name>
    <dbReference type="NCBI Taxonomy" id="341663"/>
    <lineage>
        <taxon>Eukaryota</taxon>
        <taxon>Fungi</taxon>
        <taxon>Dikarya</taxon>
        <taxon>Ascomycota</taxon>
        <taxon>Pezizomycotina</taxon>
        <taxon>Eurotiomycetes</taxon>
        <taxon>Eurotiomycetidae</taxon>
        <taxon>Eurotiales</taxon>
        <taxon>Aspergillaceae</taxon>
        <taxon>Aspergillus</taxon>
        <taxon>Aspergillus subgen. Circumdati</taxon>
    </lineage>
</organism>
<feature type="region of interest" description="Disordered" evidence="6">
    <location>
        <begin position="169"/>
        <end position="190"/>
    </location>
</feature>
<comment type="cofactor">
    <cofactor evidence="1">
        <name>FMN</name>
        <dbReference type="ChEBI" id="CHEBI:58210"/>
    </cofactor>
</comment>
<evidence type="ECO:0000256" key="4">
    <source>
        <dbReference type="ARBA" id="ARBA00022857"/>
    </source>
</evidence>
<dbReference type="Proteomes" id="UP000007963">
    <property type="component" value="Unassembled WGS sequence"/>
</dbReference>
<evidence type="ECO:0000256" key="1">
    <source>
        <dbReference type="ARBA" id="ARBA00001917"/>
    </source>
</evidence>
<dbReference type="Gene3D" id="3.20.20.70">
    <property type="entry name" value="Aldolase class I"/>
    <property type="match status" value="1"/>
</dbReference>
<keyword evidence="4" id="KW-0521">NADP</keyword>
<evidence type="ECO:0000256" key="5">
    <source>
        <dbReference type="ARBA" id="ARBA00023002"/>
    </source>
</evidence>
<feature type="domain" description="NADH:flavin oxidoreductase/NADH oxidase N-terminal" evidence="7">
    <location>
        <begin position="43"/>
        <end position="395"/>
    </location>
</feature>
<evidence type="ECO:0000259" key="7">
    <source>
        <dbReference type="Pfam" id="PF00724"/>
    </source>
</evidence>
<evidence type="ECO:0000313" key="8">
    <source>
        <dbReference type="EMBL" id="EAU33691.1"/>
    </source>
</evidence>
<feature type="compositionally biased region" description="Polar residues" evidence="6">
    <location>
        <begin position="179"/>
        <end position="190"/>
    </location>
</feature>
<dbReference type="eggNOG" id="KOG0134">
    <property type="taxonomic scope" value="Eukaryota"/>
</dbReference>
<dbReference type="CDD" id="cd02932">
    <property type="entry name" value="OYE_YqiM_FMN"/>
    <property type="match status" value="1"/>
</dbReference>
<proteinExistence type="predicted"/>
<dbReference type="HOGENOM" id="CLU_012153_2_1_1"/>
<keyword evidence="2" id="KW-0285">Flavoprotein</keyword>
<dbReference type="PANTHER" id="PTHR43303:SF4">
    <property type="entry name" value="NADPH DEHYDROGENASE C23G7.10C-RELATED"/>
    <property type="match status" value="1"/>
</dbReference>
<evidence type="ECO:0000256" key="3">
    <source>
        <dbReference type="ARBA" id="ARBA00022643"/>
    </source>
</evidence>
<sequence length="425" mass="46312">MPSAKFPDIENKPAPGISYFTPAQNPPAGTAANPQSDGSTPPKLFQPLSIRDFNPLIHLDGQVSPMCQYSGDDGHMTSWHMAHLGGIAQRGPGFLMVEATAVEPEGRITPQDLGLWKDSQIEPLRHVIEFVHSQNQKIGVQIAHAGRKASTVAPWLSFNDAASEKVGGWPDRVKGPSNVPFSDNVPTPKSMSKEDIENFKAAWVAAVKRAVKAGADFVEIHNAHGYLLMSFLSPAVNLRTDEYGGSFENRIRLSMEVAKLTREAVPKDMPVFLRVSATDWLEESMPDQPSWRVEDTVRFAQALAESGNIDLLDVSSGGTHAAQHIHAKPGFQAPFAIAVKKAVGDKLAVGTVGMIDSAHMANSLLEKDGLDMVLVGRGFQKNPSLVWTWAEELNLELSMANQIRWGFSKRGGGPYLPKKRQELGQ</sequence>
<dbReference type="InterPro" id="IPR044152">
    <property type="entry name" value="YqjM-like"/>
</dbReference>
<gene>
    <name evidence="8" type="ORF">ATEG_05930</name>
</gene>
<accession>Q0CK54</accession>
<dbReference type="OMA" id="AHQIRWG"/>
<dbReference type="EMBL" id="CH476601">
    <property type="protein sequence ID" value="EAU33691.1"/>
    <property type="molecule type" value="Genomic_DNA"/>
</dbReference>
<feature type="region of interest" description="Disordered" evidence="6">
    <location>
        <begin position="1"/>
        <end position="43"/>
    </location>
</feature>
<dbReference type="InterPro" id="IPR001155">
    <property type="entry name" value="OxRdtase_FMN_N"/>
</dbReference>
<reference evidence="9" key="1">
    <citation type="submission" date="2005-09" db="EMBL/GenBank/DDBJ databases">
        <title>Annotation of the Aspergillus terreus NIH2624 genome.</title>
        <authorList>
            <person name="Birren B.W."/>
            <person name="Lander E.S."/>
            <person name="Galagan J.E."/>
            <person name="Nusbaum C."/>
            <person name="Devon K."/>
            <person name="Henn M."/>
            <person name="Ma L.-J."/>
            <person name="Jaffe D.B."/>
            <person name="Butler J."/>
            <person name="Alvarez P."/>
            <person name="Gnerre S."/>
            <person name="Grabherr M."/>
            <person name="Kleber M."/>
            <person name="Mauceli E.W."/>
            <person name="Brockman W."/>
            <person name="Rounsley S."/>
            <person name="Young S.K."/>
            <person name="LaButti K."/>
            <person name="Pushparaj V."/>
            <person name="DeCaprio D."/>
            <person name="Crawford M."/>
            <person name="Koehrsen M."/>
            <person name="Engels R."/>
            <person name="Montgomery P."/>
            <person name="Pearson M."/>
            <person name="Howarth C."/>
            <person name="Larson L."/>
            <person name="Luoma S."/>
            <person name="White J."/>
            <person name="Alvarado L."/>
            <person name="Kodira C.D."/>
            <person name="Zeng Q."/>
            <person name="Oleary S."/>
            <person name="Yandava C."/>
            <person name="Denning D.W."/>
            <person name="Nierman W.C."/>
            <person name="Milne T."/>
            <person name="Madden K."/>
        </authorList>
    </citation>
    <scope>NUCLEOTIDE SEQUENCE [LARGE SCALE GENOMIC DNA]</scope>
    <source>
        <strain evidence="9">NIH 2624 / FGSC A1156</strain>
    </source>
</reference>
<dbReference type="GO" id="GO:0003959">
    <property type="term" value="F:NADPH dehydrogenase activity"/>
    <property type="evidence" value="ECO:0007669"/>
    <property type="project" value="InterPro"/>
</dbReference>
<dbReference type="SUPFAM" id="SSF51395">
    <property type="entry name" value="FMN-linked oxidoreductases"/>
    <property type="match status" value="1"/>
</dbReference>
<keyword evidence="3" id="KW-0288">FMN</keyword>
<dbReference type="OrthoDB" id="72788at2759"/>
<evidence type="ECO:0000313" key="9">
    <source>
        <dbReference type="Proteomes" id="UP000007963"/>
    </source>
</evidence>
<protein>
    <recommendedName>
        <fullName evidence="7">NADH:flavin oxidoreductase/NADH oxidase N-terminal domain-containing protein</fullName>
    </recommendedName>
</protein>
<dbReference type="InterPro" id="IPR013785">
    <property type="entry name" value="Aldolase_TIM"/>
</dbReference>
<dbReference type="GO" id="GO:0050661">
    <property type="term" value="F:NADP binding"/>
    <property type="evidence" value="ECO:0007669"/>
    <property type="project" value="InterPro"/>
</dbReference>
<dbReference type="PANTHER" id="PTHR43303">
    <property type="entry name" value="NADPH DEHYDROGENASE C23G7.10C-RELATED"/>
    <property type="match status" value="1"/>
</dbReference>
<dbReference type="Pfam" id="PF00724">
    <property type="entry name" value="Oxidored_FMN"/>
    <property type="match status" value="1"/>
</dbReference>